<proteinExistence type="predicted"/>
<dbReference type="EMBL" id="VSSQ01000010">
    <property type="protein sequence ID" value="MPL59584.1"/>
    <property type="molecule type" value="Genomic_DNA"/>
</dbReference>
<comment type="caution">
    <text evidence="1">The sequence shown here is derived from an EMBL/GenBank/DDBJ whole genome shotgun (WGS) entry which is preliminary data.</text>
</comment>
<organism evidence="1">
    <name type="scientific">bioreactor metagenome</name>
    <dbReference type="NCBI Taxonomy" id="1076179"/>
    <lineage>
        <taxon>unclassified sequences</taxon>
        <taxon>metagenomes</taxon>
        <taxon>ecological metagenomes</taxon>
    </lineage>
</organism>
<evidence type="ECO:0000313" key="1">
    <source>
        <dbReference type="EMBL" id="MPL59584.1"/>
    </source>
</evidence>
<reference evidence="1" key="1">
    <citation type="submission" date="2019-08" db="EMBL/GenBank/DDBJ databases">
        <authorList>
            <person name="Kucharzyk K."/>
            <person name="Murdoch R.W."/>
            <person name="Higgins S."/>
            <person name="Loffler F."/>
        </authorList>
    </citation>
    <scope>NUCLEOTIDE SEQUENCE</scope>
</reference>
<accession>A0A644SY51</accession>
<name>A0A644SY51_9ZZZZ</name>
<dbReference type="AlphaFoldDB" id="A0A644SY51"/>
<gene>
    <name evidence="1" type="ORF">SDC9_05138</name>
</gene>
<sequence>MNSMWLADAKIVRVQANGKPKYTLKIPEVFMRAVESEEGIDVALYLENGNLKVVPYEKE</sequence>
<protein>
    <submittedName>
        <fullName evidence="1">Uncharacterized protein</fullName>
    </submittedName>
</protein>